<dbReference type="InterPro" id="IPR007324">
    <property type="entry name" value="Sugar-bd_dom_put"/>
</dbReference>
<accession>A0A0J9BL67</accession>
<evidence type="ECO:0000313" key="7">
    <source>
        <dbReference type="EMBL" id="KMW13014.1"/>
    </source>
</evidence>
<keyword evidence="2" id="KW-0805">Transcription regulation</keyword>
<name>A0A0J9BL67_9FIRM</name>
<evidence type="ECO:0000256" key="4">
    <source>
        <dbReference type="ARBA" id="ARBA00023163"/>
    </source>
</evidence>
<dbReference type="AlphaFoldDB" id="A0A0J9BL67"/>
<dbReference type="Pfam" id="PF04198">
    <property type="entry name" value="Sugar-bind"/>
    <property type="match status" value="1"/>
</dbReference>
<evidence type="ECO:0000256" key="1">
    <source>
        <dbReference type="ARBA" id="ARBA00010466"/>
    </source>
</evidence>
<dbReference type="EMBL" id="ADLK01000047">
    <property type="protein sequence ID" value="KMW13014.1"/>
    <property type="molecule type" value="Genomic_DNA"/>
</dbReference>
<feature type="domain" description="Sugar-binding" evidence="5">
    <location>
        <begin position="66"/>
        <end position="314"/>
    </location>
</feature>
<dbReference type="Pfam" id="PF04545">
    <property type="entry name" value="Sigma70_r4"/>
    <property type="match status" value="1"/>
</dbReference>
<dbReference type="GO" id="GO:0003677">
    <property type="term" value="F:DNA binding"/>
    <property type="evidence" value="ECO:0007669"/>
    <property type="project" value="UniProtKB-KW"/>
</dbReference>
<dbReference type="PATRIC" id="fig|742734.4.peg.5547"/>
<proteinExistence type="inferred from homology"/>
<dbReference type="Gene3D" id="1.10.10.60">
    <property type="entry name" value="Homeodomain-like"/>
    <property type="match status" value="1"/>
</dbReference>
<dbReference type="InterPro" id="IPR007630">
    <property type="entry name" value="RNA_pol_sigma70_r4"/>
</dbReference>
<evidence type="ECO:0000313" key="8">
    <source>
        <dbReference type="Proteomes" id="UP000037392"/>
    </source>
</evidence>
<comment type="caution">
    <text evidence="7">The sequence shown here is derived from an EMBL/GenBank/DDBJ whole genome shotgun (WGS) entry which is preliminary data.</text>
</comment>
<dbReference type="OrthoDB" id="58802at2"/>
<protein>
    <recommendedName>
        <fullName evidence="9">Sugar-binding domain-containing protein</fullName>
    </recommendedName>
</protein>
<comment type="similarity">
    <text evidence="1">Belongs to the SorC transcriptional regulatory family.</text>
</comment>
<dbReference type="RefSeq" id="WP_048931074.1">
    <property type="nucleotide sequence ID" value="NZ_KQ235885.1"/>
</dbReference>
<dbReference type="GO" id="GO:0003700">
    <property type="term" value="F:DNA-binding transcription factor activity"/>
    <property type="evidence" value="ECO:0007669"/>
    <property type="project" value="InterPro"/>
</dbReference>
<dbReference type="PANTHER" id="PTHR34294:SF1">
    <property type="entry name" value="TRANSCRIPTIONAL REGULATOR LSRR"/>
    <property type="match status" value="1"/>
</dbReference>
<dbReference type="Proteomes" id="UP000037392">
    <property type="component" value="Unassembled WGS sequence"/>
</dbReference>
<dbReference type="InterPro" id="IPR051054">
    <property type="entry name" value="SorC_transcr_regulators"/>
</dbReference>
<dbReference type="InterPro" id="IPR037171">
    <property type="entry name" value="NagB/RpiA_transferase-like"/>
</dbReference>
<evidence type="ECO:0000259" key="5">
    <source>
        <dbReference type="Pfam" id="PF04198"/>
    </source>
</evidence>
<dbReference type="GeneID" id="93164972"/>
<reference evidence="7 8" key="1">
    <citation type="submission" date="2011-04" db="EMBL/GenBank/DDBJ databases">
        <title>The Genome Sequence of Clostridium citroniae WAL-19142.</title>
        <authorList>
            <consortium name="The Broad Institute Genome Sequencing Platform"/>
            <person name="Earl A."/>
            <person name="Ward D."/>
            <person name="Feldgarden M."/>
            <person name="Gevers D."/>
            <person name="Warren Y.A."/>
            <person name="Tyrrell K.L."/>
            <person name="Citron D.M."/>
            <person name="Goldstein E.J."/>
            <person name="Daigneault M."/>
            <person name="Allen-Vercoe E."/>
            <person name="Young S.K."/>
            <person name="Zeng Q."/>
            <person name="Gargeya S."/>
            <person name="Fitzgerald M."/>
            <person name="Haas B."/>
            <person name="Abouelleil A."/>
            <person name="Alvarado L."/>
            <person name="Arachchi H.M."/>
            <person name="Berlin A."/>
            <person name="Brown A."/>
            <person name="Chapman S.B."/>
            <person name="Chen Z."/>
            <person name="Dunbar C."/>
            <person name="Freedman E."/>
            <person name="Gearin G."/>
            <person name="Gellesch M."/>
            <person name="Goldberg J."/>
            <person name="Griggs A."/>
            <person name="Gujja S."/>
            <person name="Heilman E.R."/>
            <person name="Heiman D."/>
            <person name="Howarth C."/>
            <person name="Larson L."/>
            <person name="Lui A."/>
            <person name="MacDonald P.J."/>
            <person name="Mehta T."/>
            <person name="Montmayeur A."/>
            <person name="Murphy C."/>
            <person name="Neiman D."/>
            <person name="Pearson M."/>
            <person name="Priest M."/>
            <person name="Roberts A."/>
            <person name="Saif S."/>
            <person name="Shea T."/>
            <person name="Shenoy N."/>
            <person name="Sisk P."/>
            <person name="Stolte C."/>
            <person name="Sykes S."/>
            <person name="White J."/>
            <person name="Yandava C."/>
            <person name="Wortman J."/>
            <person name="Nusbaum C."/>
            <person name="Birren B."/>
        </authorList>
    </citation>
    <scope>NUCLEOTIDE SEQUENCE [LARGE SCALE GENOMIC DNA]</scope>
    <source>
        <strain evidence="7 8">WAL-19142</strain>
    </source>
</reference>
<keyword evidence="4" id="KW-0804">Transcription</keyword>
<evidence type="ECO:0008006" key="9">
    <source>
        <dbReference type="Google" id="ProtNLM"/>
    </source>
</evidence>
<dbReference type="SUPFAM" id="SSF46785">
    <property type="entry name" value="Winged helix' DNA-binding domain"/>
    <property type="match status" value="1"/>
</dbReference>
<evidence type="ECO:0000259" key="6">
    <source>
        <dbReference type="Pfam" id="PF04545"/>
    </source>
</evidence>
<dbReference type="SUPFAM" id="SSF100950">
    <property type="entry name" value="NagB/RpiA/CoA transferase-like"/>
    <property type="match status" value="1"/>
</dbReference>
<evidence type="ECO:0000256" key="2">
    <source>
        <dbReference type="ARBA" id="ARBA00023015"/>
    </source>
</evidence>
<evidence type="ECO:0000256" key="3">
    <source>
        <dbReference type="ARBA" id="ARBA00023125"/>
    </source>
</evidence>
<gene>
    <name evidence="7" type="ORF">HMPREF9470_05186</name>
</gene>
<dbReference type="Gene3D" id="3.40.50.1360">
    <property type="match status" value="1"/>
</dbReference>
<dbReference type="GO" id="GO:0006352">
    <property type="term" value="P:DNA-templated transcription initiation"/>
    <property type="evidence" value="ECO:0007669"/>
    <property type="project" value="InterPro"/>
</dbReference>
<feature type="domain" description="RNA polymerase sigma-70 region 4" evidence="6">
    <location>
        <begin position="15"/>
        <end position="47"/>
    </location>
</feature>
<dbReference type="InterPro" id="IPR036390">
    <property type="entry name" value="WH_DNA-bd_sf"/>
</dbReference>
<organism evidence="7 8">
    <name type="scientific">[Clostridium] citroniae WAL-19142</name>
    <dbReference type="NCBI Taxonomy" id="742734"/>
    <lineage>
        <taxon>Bacteria</taxon>
        <taxon>Bacillati</taxon>
        <taxon>Bacillota</taxon>
        <taxon>Clostridia</taxon>
        <taxon>Lachnospirales</taxon>
        <taxon>Lachnospiraceae</taxon>
        <taxon>Enterocloster</taxon>
    </lineage>
</organism>
<dbReference type="PANTHER" id="PTHR34294">
    <property type="entry name" value="TRANSCRIPTIONAL REGULATOR-RELATED"/>
    <property type="match status" value="1"/>
</dbReference>
<sequence>MKTDLNMELMKNIADLYYNSNLTQSEIAHRYNISRPKVSRLLADARENGIVKIFIDGRNEISRFQEEQLLKRFPLKAVKVISVPHDDDQLALQITAQETARFFSGFFRPHDRIGISWGYTLYTMARYFPELSLDDISLYQIIGHIDNTSTRNHASEIIDLMGQRLHTQNAFIFPCPAVFDSPLILEMLLHDSKVKKLYESMLQCNKLIVSLAPSDTSCCLYRSGYINYSDLDLMNQCGSVGSICCHFIDQKGKLCDEGLDQRTLAIPLDVLREKEYLFAYVTSSEKVPVLYSALKAGYVNVLSIDSISARLLLEL</sequence>
<dbReference type="GO" id="GO:0030246">
    <property type="term" value="F:carbohydrate binding"/>
    <property type="evidence" value="ECO:0007669"/>
    <property type="project" value="InterPro"/>
</dbReference>
<keyword evidence="3" id="KW-0238">DNA-binding</keyword>